<accession>A0ABX5TJD8</accession>
<evidence type="ECO:0000256" key="4">
    <source>
        <dbReference type="ARBA" id="ARBA00022722"/>
    </source>
</evidence>
<keyword evidence="4" id="KW-0540">Nuclease</keyword>
<keyword evidence="3" id="KW-0235">DNA replication</keyword>
<evidence type="ECO:0000256" key="2">
    <source>
        <dbReference type="ARBA" id="ARBA00009260"/>
    </source>
</evidence>
<proteinExistence type="inferred from homology"/>
<evidence type="ECO:0000256" key="5">
    <source>
        <dbReference type="ARBA" id="ARBA00022759"/>
    </source>
</evidence>
<feature type="domain" description="Replication gene A protein-like" evidence="7">
    <location>
        <begin position="84"/>
        <end position="181"/>
    </location>
</feature>
<keyword evidence="6" id="KW-0378">Hydrolase</keyword>
<evidence type="ECO:0000259" key="7">
    <source>
        <dbReference type="Pfam" id="PF05840"/>
    </source>
</evidence>
<organism evidence="8 9">
    <name type="scientific">Caminibacter pacificus</name>
    <dbReference type="NCBI Taxonomy" id="1424653"/>
    <lineage>
        <taxon>Bacteria</taxon>
        <taxon>Pseudomonadati</taxon>
        <taxon>Campylobacterota</taxon>
        <taxon>Epsilonproteobacteria</taxon>
        <taxon>Nautiliales</taxon>
        <taxon>Nautiliaceae</taxon>
        <taxon>Caminibacter</taxon>
    </lineage>
</organism>
<evidence type="ECO:0000256" key="3">
    <source>
        <dbReference type="ARBA" id="ARBA00022705"/>
    </source>
</evidence>
<gene>
    <name evidence="8" type="ORF">C6V80_05025</name>
</gene>
<protein>
    <submittedName>
        <fullName evidence="8">Replication endonuclease</fullName>
    </submittedName>
</protein>
<dbReference type="Proteomes" id="UP000298805">
    <property type="component" value="Chromosome"/>
</dbReference>
<dbReference type="InterPro" id="IPR008766">
    <property type="entry name" value="Replication_gene_A-like"/>
</dbReference>
<sequence>MMSAKSQNNLTINKKVSADKVIKKMRENWIKIAKEKERKTINYLDKHILHLLHLDEFVGMRYSLKKKFELDYHYYKGVADYISREAVEKGLVPIFVTLTLPSKYHRFRINKRTGKHVFNPRYKGYTIKEGYKLLQKASREILRHFKSYGKYRKGYNIPYIKAVEAHKDGTAHEHFVAWLPEWLVDDFIRIVKSKIKLFSLGRKYKIEVLKDVDKGSGYLLKYLRKTLLDNNEENLYVLDGWRKENRIRIFTHSQAYLKRRDFEKILPHFTDELEEELKDYL</sequence>
<reference evidence="8" key="1">
    <citation type="submission" date="2019-06" db="EMBL/GenBank/DDBJ databases">
        <title>A comparative analysis of the Nautiliaceae.</title>
        <authorList>
            <person name="Grosche A."/>
            <person name="Smedile F."/>
            <person name="Vetriani C."/>
        </authorList>
    </citation>
    <scope>NUCLEOTIDE SEQUENCE</scope>
    <source>
        <strain evidence="8">TB6</strain>
    </source>
</reference>
<dbReference type="EMBL" id="CP027432">
    <property type="protein sequence ID" value="QCI28340.2"/>
    <property type="molecule type" value="Genomic_DNA"/>
</dbReference>
<name>A0ABX5TJD8_9BACT</name>
<keyword evidence="5 8" id="KW-0255">Endonuclease</keyword>
<evidence type="ECO:0000256" key="6">
    <source>
        <dbReference type="ARBA" id="ARBA00022801"/>
    </source>
</evidence>
<comment type="similarity">
    <text evidence="2">Belongs to the phage GPA family.</text>
</comment>
<evidence type="ECO:0000313" key="9">
    <source>
        <dbReference type="Proteomes" id="UP000298805"/>
    </source>
</evidence>
<keyword evidence="9" id="KW-1185">Reference proteome</keyword>
<comment type="function">
    <text evidence="1">Possible endonuclease which induces a single-strand cut and initiates DNA replication.</text>
</comment>
<evidence type="ECO:0000313" key="8">
    <source>
        <dbReference type="EMBL" id="QCI28340.2"/>
    </source>
</evidence>
<evidence type="ECO:0000256" key="1">
    <source>
        <dbReference type="ARBA" id="ARBA00003293"/>
    </source>
</evidence>
<dbReference type="GO" id="GO:0004519">
    <property type="term" value="F:endonuclease activity"/>
    <property type="evidence" value="ECO:0007669"/>
    <property type="project" value="UniProtKB-KW"/>
</dbReference>
<dbReference type="Pfam" id="PF05840">
    <property type="entry name" value="Phage_GPA"/>
    <property type="match status" value="1"/>
</dbReference>